<protein>
    <submittedName>
        <fullName evidence="1">Uncharacterized protein</fullName>
    </submittedName>
</protein>
<evidence type="ECO:0000313" key="1">
    <source>
        <dbReference type="EMBL" id="KAF5805675.1"/>
    </source>
</evidence>
<gene>
    <name evidence="1" type="ORF">HanXRQr2_Chr05g0212251</name>
</gene>
<dbReference type="EMBL" id="MNCJ02000320">
    <property type="protein sequence ID" value="KAF5805675.1"/>
    <property type="molecule type" value="Genomic_DNA"/>
</dbReference>
<organism evidence="1 2">
    <name type="scientific">Helianthus annuus</name>
    <name type="common">Common sunflower</name>
    <dbReference type="NCBI Taxonomy" id="4232"/>
    <lineage>
        <taxon>Eukaryota</taxon>
        <taxon>Viridiplantae</taxon>
        <taxon>Streptophyta</taxon>
        <taxon>Embryophyta</taxon>
        <taxon>Tracheophyta</taxon>
        <taxon>Spermatophyta</taxon>
        <taxon>Magnoliopsida</taxon>
        <taxon>eudicotyledons</taxon>
        <taxon>Gunneridae</taxon>
        <taxon>Pentapetalae</taxon>
        <taxon>asterids</taxon>
        <taxon>campanulids</taxon>
        <taxon>Asterales</taxon>
        <taxon>Asteraceae</taxon>
        <taxon>Asteroideae</taxon>
        <taxon>Heliantheae alliance</taxon>
        <taxon>Heliantheae</taxon>
        <taxon>Helianthus</taxon>
    </lineage>
</organism>
<dbReference type="Gramene" id="mRNA:HanXRQr2_Chr05g0212251">
    <property type="protein sequence ID" value="CDS:HanXRQr2_Chr05g0212251.1"/>
    <property type="gene ID" value="HanXRQr2_Chr05g0212251"/>
</dbReference>
<proteinExistence type="predicted"/>
<dbReference type="Proteomes" id="UP000215914">
    <property type="component" value="Unassembled WGS sequence"/>
</dbReference>
<name>A0A9K3J0Y3_HELAN</name>
<keyword evidence="2" id="KW-1185">Reference proteome</keyword>
<dbReference type="Pfam" id="PF25111">
    <property type="entry name" value="AtTam9"/>
    <property type="match status" value="1"/>
</dbReference>
<evidence type="ECO:0000313" key="2">
    <source>
        <dbReference type="Proteomes" id="UP000215914"/>
    </source>
</evidence>
<accession>A0A9K3J0Y3</accession>
<reference evidence="1" key="2">
    <citation type="submission" date="2020-06" db="EMBL/GenBank/DDBJ databases">
        <title>Helianthus annuus Genome sequencing and assembly Release 2.</title>
        <authorList>
            <person name="Gouzy J."/>
            <person name="Langlade N."/>
            <person name="Munos S."/>
        </authorList>
    </citation>
    <scope>NUCLEOTIDE SEQUENCE</scope>
    <source>
        <tissue evidence="1">Leaves</tissue>
    </source>
</reference>
<comment type="caution">
    <text evidence="1">The sequence shown here is derived from an EMBL/GenBank/DDBJ whole genome shotgun (WGS) entry which is preliminary data.</text>
</comment>
<dbReference type="AlphaFoldDB" id="A0A9K3J0Y3"/>
<reference evidence="1" key="1">
    <citation type="journal article" date="2017" name="Nature">
        <title>The sunflower genome provides insights into oil metabolism, flowering and Asterid evolution.</title>
        <authorList>
            <person name="Badouin H."/>
            <person name="Gouzy J."/>
            <person name="Grassa C.J."/>
            <person name="Murat F."/>
            <person name="Staton S.E."/>
            <person name="Cottret L."/>
            <person name="Lelandais-Briere C."/>
            <person name="Owens G.L."/>
            <person name="Carrere S."/>
            <person name="Mayjonade B."/>
            <person name="Legrand L."/>
            <person name="Gill N."/>
            <person name="Kane N.C."/>
            <person name="Bowers J.E."/>
            <person name="Hubner S."/>
            <person name="Bellec A."/>
            <person name="Berard A."/>
            <person name="Berges H."/>
            <person name="Blanchet N."/>
            <person name="Boniface M.C."/>
            <person name="Brunel D."/>
            <person name="Catrice O."/>
            <person name="Chaidir N."/>
            <person name="Claudel C."/>
            <person name="Donnadieu C."/>
            <person name="Faraut T."/>
            <person name="Fievet G."/>
            <person name="Helmstetter N."/>
            <person name="King M."/>
            <person name="Knapp S.J."/>
            <person name="Lai Z."/>
            <person name="Le Paslier M.C."/>
            <person name="Lippi Y."/>
            <person name="Lorenzon L."/>
            <person name="Mandel J.R."/>
            <person name="Marage G."/>
            <person name="Marchand G."/>
            <person name="Marquand E."/>
            <person name="Bret-Mestries E."/>
            <person name="Morien E."/>
            <person name="Nambeesan S."/>
            <person name="Nguyen T."/>
            <person name="Pegot-Espagnet P."/>
            <person name="Pouilly N."/>
            <person name="Raftis F."/>
            <person name="Sallet E."/>
            <person name="Schiex T."/>
            <person name="Thomas J."/>
            <person name="Vandecasteele C."/>
            <person name="Vares D."/>
            <person name="Vear F."/>
            <person name="Vautrin S."/>
            <person name="Crespi M."/>
            <person name="Mangin B."/>
            <person name="Burke J.M."/>
            <person name="Salse J."/>
            <person name="Munos S."/>
            <person name="Vincourt P."/>
            <person name="Rieseberg L.H."/>
            <person name="Langlade N.B."/>
        </authorList>
    </citation>
    <scope>NUCLEOTIDE SEQUENCE</scope>
    <source>
        <tissue evidence="1">Leaves</tissue>
    </source>
</reference>
<dbReference type="InterPro" id="IPR056895">
    <property type="entry name" value="AtTam9"/>
</dbReference>
<sequence length="66" mass="7970">MQRKDMKNLKVAPPLECAYVHWLAKDQERILGHVPTKHRAVKPRDHYIEYMRMDGWLDLDLTHLFN</sequence>